<organism evidence="3 4">
    <name type="scientific">Trifolium subterraneum</name>
    <name type="common">Subterranean clover</name>
    <dbReference type="NCBI Taxonomy" id="3900"/>
    <lineage>
        <taxon>Eukaryota</taxon>
        <taxon>Viridiplantae</taxon>
        <taxon>Streptophyta</taxon>
        <taxon>Embryophyta</taxon>
        <taxon>Tracheophyta</taxon>
        <taxon>Spermatophyta</taxon>
        <taxon>Magnoliopsida</taxon>
        <taxon>eudicotyledons</taxon>
        <taxon>Gunneridae</taxon>
        <taxon>Pentapetalae</taxon>
        <taxon>rosids</taxon>
        <taxon>fabids</taxon>
        <taxon>Fabales</taxon>
        <taxon>Fabaceae</taxon>
        <taxon>Papilionoideae</taxon>
        <taxon>50 kb inversion clade</taxon>
        <taxon>NPAAA clade</taxon>
        <taxon>Hologalegina</taxon>
        <taxon>IRL clade</taxon>
        <taxon>Trifolieae</taxon>
        <taxon>Trifolium</taxon>
    </lineage>
</organism>
<evidence type="ECO:0000313" key="4">
    <source>
        <dbReference type="Proteomes" id="UP000242715"/>
    </source>
</evidence>
<reference evidence="4" key="1">
    <citation type="journal article" date="2017" name="Front. Plant Sci.">
        <title>Climate Clever Clovers: New Paradigm to Reduce the Environmental Footprint of Ruminants by Breeding Low Methanogenic Forages Utilizing Haplotype Variation.</title>
        <authorList>
            <person name="Kaur P."/>
            <person name="Appels R."/>
            <person name="Bayer P.E."/>
            <person name="Keeble-Gagnere G."/>
            <person name="Wang J."/>
            <person name="Hirakawa H."/>
            <person name="Shirasawa K."/>
            <person name="Vercoe P."/>
            <person name="Stefanova K."/>
            <person name="Durmic Z."/>
            <person name="Nichols P."/>
            <person name="Revell C."/>
            <person name="Isobe S.N."/>
            <person name="Edwards D."/>
            <person name="Erskine W."/>
        </authorList>
    </citation>
    <scope>NUCLEOTIDE SEQUENCE [LARGE SCALE GENOMIC DNA]</scope>
    <source>
        <strain evidence="4">cv. Daliak</strain>
    </source>
</reference>
<comment type="similarity">
    <text evidence="1">Belongs to the UDP-glycosyltransferase family.</text>
</comment>
<dbReference type="Proteomes" id="UP000242715">
    <property type="component" value="Unassembled WGS sequence"/>
</dbReference>
<dbReference type="Pfam" id="PF26168">
    <property type="entry name" value="Glyco_transf_N"/>
    <property type="match status" value="1"/>
</dbReference>
<evidence type="ECO:0000313" key="3">
    <source>
        <dbReference type="EMBL" id="GAU42271.1"/>
    </source>
</evidence>
<dbReference type="PANTHER" id="PTHR11926">
    <property type="entry name" value="GLUCOSYL/GLUCURONOSYL TRANSFERASES"/>
    <property type="match status" value="1"/>
</dbReference>
<dbReference type="OrthoDB" id="5835829at2759"/>
<dbReference type="InterPro" id="IPR058980">
    <property type="entry name" value="Glyco_transf_N"/>
</dbReference>
<dbReference type="AlphaFoldDB" id="A0A2Z6NEN9"/>
<name>A0A2Z6NEN9_TRISU</name>
<dbReference type="EMBL" id="DF973908">
    <property type="protein sequence ID" value="GAU42271.1"/>
    <property type="molecule type" value="Genomic_DNA"/>
</dbReference>
<keyword evidence="4" id="KW-1185">Reference proteome</keyword>
<dbReference type="SUPFAM" id="SSF53756">
    <property type="entry name" value="UDP-Glycosyltransferase/glycogen phosphorylase"/>
    <property type="match status" value="1"/>
</dbReference>
<sequence>MDSVSPSPSNQKKPHVVLVPFPAQGHVNPFMQLAKLLRCNGFHITFVNTEFNHKRLIKSLGPDFVKGLPDFQFETIPDGLPESDKDATQDIPTLCAATRNNFYVPFKELVNKLNTSSPHIPVTCIIADGNYDFAGRVAKELGIPEMQFWTASSVGFVGYLQFDELVKRGILPFKGKLIH</sequence>
<gene>
    <name evidence="3" type="ORF">TSUD_81790</name>
</gene>
<protein>
    <recommendedName>
        <fullName evidence="2">Glycosyltransferase N-terminal domain-containing protein</fullName>
    </recommendedName>
</protein>
<proteinExistence type="inferred from homology"/>
<evidence type="ECO:0000256" key="1">
    <source>
        <dbReference type="ARBA" id="ARBA00009995"/>
    </source>
</evidence>
<dbReference type="Gene3D" id="3.40.50.2000">
    <property type="entry name" value="Glycogen Phosphorylase B"/>
    <property type="match status" value="1"/>
</dbReference>
<evidence type="ECO:0000259" key="2">
    <source>
        <dbReference type="Pfam" id="PF26168"/>
    </source>
</evidence>
<dbReference type="PANTHER" id="PTHR11926:SF1365">
    <property type="entry name" value="GLYCOSYLTRANSFERASE"/>
    <property type="match status" value="1"/>
</dbReference>
<accession>A0A2Z6NEN9</accession>
<dbReference type="GO" id="GO:0080043">
    <property type="term" value="F:quercetin 3-O-glucosyltransferase activity"/>
    <property type="evidence" value="ECO:0007669"/>
    <property type="project" value="TreeGrafter"/>
</dbReference>
<dbReference type="GO" id="GO:0080044">
    <property type="term" value="F:quercetin 7-O-glucosyltransferase activity"/>
    <property type="evidence" value="ECO:0007669"/>
    <property type="project" value="TreeGrafter"/>
</dbReference>
<feature type="domain" description="Glycosyltransferase N-terminal" evidence="2">
    <location>
        <begin position="16"/>
        <end position="55"/>
    </location>
</feature>